<dbReference type="Gene3D" id="1.10.510.10">
    <property type="entry name" value="Transferase(Phosphotransferase) domain 1"/>
    <property type="match status" value="1"/>
</dbReference>
<feature type="domain" description="Protein kinase" evidence="2">
    <location>
        <begin position="420"/>
        <end position="695"/>
    </location>
</feature>
<name>A0ABR3G4X5_9PEZI</name>
<dbReference type="PROSITE" id="PS50011">
    <property type="entry name" value="PROTEIN_KINASE_DOM"/>
    <property type="match status" value="1"/>
</dbReference>
<dbReference type="EMBL" id="JBBBZM010000319">
    <property type="protein sequence ID" value="KAL0631003.1"/>
    <property type="molecule type" value="Genomic_DNA"/>
</dbReference>
<dbReference type="Proteomes" id="UP001447188">
    <property type="component" value="Unassembled WGS sequence"/>
</dbReference>
<dbReference type="SMART" id="SM00220">
    <property type="entry name" value="S_TKc"/>
    <property type="match status" value="1"/>
</dbReference>
<protein>
    <recommendedName>
        <fullName evidence="2">Protein kinase domain-containing protein</fullName>
    </recommendedName>
</protein>
<proteinExistence type="predicted"/>
<feature type="coiled-coil region" evidence="1">
    <location>
        <begin position="77"/>
        <end position="104"/>
    </location>
</feature>
<gene>
    <name evidence="3" type="ORF">Q9L58_010147</name>
</gene>
<keyword evidence="4" id="KW-1185">Reference proteome</keyword>
<evidence type="ECO:0000313" key="4">
    <source>
        <dbReference type="Proteomes" id="UP001447188"/>
    </source>
</evidence>
<evidence type="ECO:0000313" key="3">
    <source>
        <dbReference type="EMBL" id="KAL0631003.1"/>
    </source>
</evidence>
<dbReference type="InterPro" id="IPR011009">
    <property type="entry name" value="Kinase-like_dom_sf"/>
</dbReference>
<dbReference type="InterPro" id="IPR000719">
    <property type="entry name" value="Prot_kinase_dom"/>
</dbReference>
<dbReference type="Pfam" id="PF00069">
    <property type="entry name" value="Pkinase"/>
    <property type="match status" value="1"/>
</dbReference>
<comment type="caution">
    <text evidence="3">The sequence shown here is derived from an EMBL/GenBank/DDBJ whole genome shotgun (WGS) entry which is preliminary data.</text>
</comment>
<reference evidence="3 4" key="1">
    <citation type="submission" date="2024-02" db="EMBL/GenBank/DDBJ databases">
        <title>Discinaceae phylogenomics.</title>
        <authorList>
            <person name="Dirks A.C."/>
            <person name="James T.Y."/>
        </authorList>
    </citation>
    <scope>NUCLEOTIDE SEQUENCE [LARGE SCALE GENOMIC DNA]</scope>
    <source>
        <strain evidence="3 4">ACD0624</strain>
    </source>
</reference>
<evidence type="ECO:0000259" key="2">
    <source>
        <dbReference type="PROSITE" id="PS50011"/>
    </source>
</evidence>
<keyword evidence="1" id="KW-0175">Coiled coil</keyword>
<accession>A0ABR3G4X5</accession>
<organism evidence="3 4">
    <name type="scientific">Discina gigas</name>
    <dbReference type="NCBI Taxonomy" id="1032678"/>
    <lineage>
        <taxon>Eukaryota</taxon>
        <taxon>Fungi</taxon>
        <taxon>Dikarya</taxon>
        <taxon>Ascomycota</taxon>
        <taxon>Pezizomycotina</taxon>
        <taxon>Pezizomycetes</taxon>
        <taxon>Pezizales</taxon>
        <taxon>Discinaceae</taxon>
        <taxon>Discina</taxon>
    </lineage>
</organism>
<sequence length="695" mass="79303">MDDLILIMENLKFLNPHLLADKHVTPLMCETAFAGLVTDVLGVLEALEGLPAMAGRCMDDVFNHMLVAIRTPYLVEVERLETANRGLENELLRERTELLRIKKKYQKYQAYKTSSKTSQAELMAVSKQYQAEFMAVSKQYQTTQSELLKVNNIHQKEVAQLNATIVGHVSDKQKMLRERALGGGVNSVPGSISRAQTWTKVASKNPGMQDLDYPLLPSGAVIYSKTITDLENTNFEKEPEMYDPTFACLRVLLTIADKDNHTGCTVWDTHARRNLEGHSPDLTLSVVKTKRPDANSAIAVWELKVDALDDDGRGQVYDYLKIISKKQRHRSHFFGILSNLKENVLITLIREKTISHHGEKNWRWCCRSFKSMTLPYAIAFVRDIINHQREYLPSIPAFSRELGLMELRLGSTTSSVVAAFRLPDFVRTKSFARTRWVNQKLITSSALETFVVKRCVPAHGSIPERTIKSEIKILHRLHRVGGHPNLPEMVYHANDFQELAIKPWGYPTKPGDTLMDWRQLLQGVFDALKWLHELKIIHRDVRWDNIICYQDRAVLIDLGASVYVPDDESNTIYGGGNICCPPSMIGKFDKAYHPRPADDWYAFILLVNTLNWPERWKDLRTDHVAYQYSEVAIKLIAFWDQMAASKVWSRYVNAAEKADLVVLEEFLDTCVYFGGPGKKERSESSGEEKHRLPIS</sequence>
<evidence type="ECO:0000256" key="1">
    <source>
        <dbReference type="SAM" id="Coils"/>
    </source>
</evidence>
<dbReference type="SUPFAM" id="SSF56112">
    <property type="entry name" value="Protein kinase-like (PK-like)"/>
    <property type="match status" value="1"/>
</dbReference>